<gene>
    <name evidence="3" type="ORF">K489DRAFT_209697</name>
</gene>
<protein>
    <submittedName>
        <fullName evidence="3">Uncharacterized protein</fullName>
    </submittedName>
</protein>
<reference evidence="3" key="3">
    <citation type="submission" date="2025-08" db="UniProtKB">
        <authorList>
            <consortium name="RefSeq"/>
        </authorList>
    </citation>
    <scope>IDENTIFICATION</scope>
    <source>
        <strain evidence="3">CBS 342.82</strain>
    </source>
</reference>
<evidence type="ECO:0000256" key="1">
    <source>
        <dbReference type="SAM" id="MobiDB-lite"/>
    </source>
</evidence>
<dbReference type="GeneID" id="54357439"/>
<reference evidence="3" key="1">
    <citation type="submission" date="2020-01" db="EMBL/GenBank/DDBJ databases">
        <authorList>
            <consortium name="DOE Joint Genome Institute"/>
            <person name="Haridas S."/>
            <person name="Albert R."/>
            <person name="Binder M."/>
            <person name="Bloem J."/>
            <person name="Labutti K."/>
            <person name="Salamov A."/>
            <person name="Andreopoulos B."/>
            <person name="Baker S.E."/>
            <person name="Barry K."/>
            <person name="Bills G."/>
            <person name="Bluhm B.H."/>
            <person name="Cannon C."/>
            <person name="Castanera R."/>
            <person name="Culley D.E."/>
            <person name="Daum C."/>
            <person name="Ezra D."/>
            <person name="Gonzalez J.B."/>
            <person name="Henrissat B."/>
            <person name="Kuo A."/>
            <person name="Liang C."/>
            <person name="Lipzen A."/>
            <person name="Lutzoni F."/>
            <person name="Magnuson J."/>
            <person name="Mondo S."/>
            <person name="Nolan M."/>
            <person name="Ohm R."/>
            <person name="Pangilinan J."/>
            <person name="Park H.-J."/>
            <person name="Ramirez L."/>
            <person name="Alfaro M."/>
            <person name="Sun H."/>
            <person name="Tritt A."/>
            <person name="Yoshinaga Y."/>
            <person name="Zwiers L.-H."/>
            <person name="Turgeon B.G."/>
            <person name="Goodwin S.B."/>
            <person name="Spatafora J.W."/>
            <person name="Crous P.W."/>
            <person name="Grigoriev I.V."/>
        </authorList>
    </citation>
    <scope>NUCLEOTIDE SEQUENCE</scope>
    <source>
        <strain evidence="3">CBS 342.82</strain>
    </source>
</reference>
<evidence type="ECO:0000313" key="2">
    <source>
        <dbReference type="Proteomes" id="UP000504637"/>
    </source>
</evidence>
<sequence length="182" mass="20578">MTMGAADTAAISAFHRRVPALKPQVTRLLKPSRVERNLQGCRSLCFFGLNIFQVFIWMERHMYYIFPDFRHVPRSLVSEDNGRVCVCLCVSVGMHMGASARSPSLSRALSAPHRPTIDQDFDSIDTFRICQRLYQGIDERDGDGEDEERRTKPRAHVFPPSASGTAFVTGLPRSIRHIVSKQ</sequence>
<keyword evidence="2" id="KW-1185">Reference proteome</keyword>
<accession>A0A6J3M725</accession>
<evidence type="ECO:0000313" key="3">
    <source>
        <dbReference type="RefSeq" id="XP_033460907.1"/>
    </source>
</evidence>
<name>A0A6J3M725_9PEZI</name>
<reference evidence="3" key="2">
    <citation type="submission" date="2020-04" db="EMBL/GenBank/DDBJ databases">
        <authorList>
            <consortium name="NCBI Genome Project"/>
        </authorList>
    </citation>
    <scope>NUCLEOTIDE SEQUENCE</scope>
    <source>
        <strain evidence="3">CBS 342.82</strain>
    </source>
</reference>
<feature type="region of interest" description="Disordered" evidence="1">
    <location>
        <begin position="139"/>
        <end position="165"/>
    </location>
</feature>
<organism evidence="3">
    <name type="scientific">Dissoconium aciculare CBS 342.82</name>
    <dbReference type="NCBI Taxonomy" id="1314786"/>
    <lineage>
        <taxon>Eukaryota</taxon>
        <taxon>Fungi</taxon>
        <taxon>Dikarya</taxon>
        <taxon>Ascomycota</taxon>
        <taxon>Pezizomycotina</taxon>
        <taxon>Dothideomycetes</taxon>
        <taxon>Dothideomycetidae</taxon>
        <taxon>Mycosphaerellales</taxon>
        <taxon>Dissoconiaceae</taxon>
        <taxon>Dissoconium</taxon>
    </lineage>
</organism>
<proteinExistence type="predicted"/>
<dbReference type="Proteomes" id="UP000504637">
    <property type="component" value="Unplaced"/>
</dbReference>
<dbReference type="RefSeq" id="XP_033460907.1">
    <property type="nucleotide sequence ID" value="XM_033599640.1"/>
</dbReference>
<dbReference type="AlphaFoldDB" id="A0A6J3M725"/>